<organism evidence="2 3">
    <name type="scientific">Fusibacter ferrireducens</name>
    <dbReference type="NCBI Taxonomy" id="2785058"/>
    <lineage>
        <taxon>Bacteria</taxon>
        <taxon>Bacillati</taxon>
        <taxon>Bacillota</taxon>
        <taxon>Clostridia</taxon>
        <taxon>Eubacteriales</taxon>
        <taxon>Eubacteriales Family XII. Incertae Sedis</taxon>
        <taxon>Fusibacter</taxon>
    </lineage>
</organism>
<protein>
    <recommendedName>
        <fullName evidence="4">Conjugal transfer protein</fullName>
    </recommendedName>
</protein>
<accession>A0ABR9ZXE3</accession>
<dbReference type="Proteomes" id="UP000614200">
    <property type="component" value="Unassembled WGS sequence"/>
</dbReference>
<dbReference type="EMBL" id="JADKNH010000013">
    <property type="protein sequence ID" value="MBF4695125.1"/>
    <property type="molecule type" value="Genomic_DNA"/>
</dbReference>
<evidence type="ECO:0000313" key="2">
    <source>
        <dbReference type="EMBL" id="MBF4695125.1"/>
    </source>
</evidence>
<proteinExistence type="predicted"/>
<keyword evidence="3" id="KW-1185">Reference proteome</keyword>
<evidence type="ECO:0008006" key="4">
    <source>
        <dbReference type="Google" id="ProtNLM"/>
    </source>
</evidence>
<gene>
    <name evidence="2" type="ORF">ISU02_18655</name>
</gene>
<feature type="region of interest" description="Disordered" evidence="1">
    <location>
        <begin position="50"/>
        <end position="134"/>
    </location>
</feature>
<evidence type="ECO:0000313" key="3">
    <source>
        <dbReference type="Proteomes" id="UP000614200"/>
    </source>
</evidence>
<name>A0ABR9ZXE3_9FIRM</name>
<feature type="compositionally biased region" description="Basic and acidic residues" evidence="1">
    <location>
        <begin position="117"/>
        <end position="134"/>
    </location>
</feature>
<feature type="compositionally biased region" description="Low complexity" evidence="1">
    <location>
        <begin position="76"/>
        <end position="88"/>
    </location>
</feature>
<comment type="caution">
    <text evidence="2">The sequence shown here is derived from an EMBL/GenBank/DDBJ whole genome shotgun (WGS) entry which is preliminary data.</text>
</comment>
<sequence length="255" mass="28056">MLILLSAVYVFVIKPYLFPGDLSEAIRTEAETEFNSILESVDEKDIVEADELPVTDSEVPVKSGNDSEPDKDVVHENNGSEESGEVSSLPNLPPKEQEVPPVAEQQENSVAENNPQSKEDVSKNESVPEKPVKTVSKEDAIIEKYTAAMGKIEVKAESLLQTLIGEAKYEYNNLSAAQKNDITVTGKLGSNYLSRADVLENIVDQAVEELLGKMKAELKSEGLGTDSVKKLRAAYETQKQNRRDELMNKALGYQP</sequence>
<reference evidence="2 3" key="1">
    <citation type="submission" date="2020-11" db="EMBL/GenBank/DDBJ databases">
        <title>Fusibacter basophilias sp. nov.</title>
        <authorList>
            <person name="Qiu D."/>
        </authorList>
    </citation>
    <scope>NUCLEOTIDE SEQUENCE [LARGE SCALE GENOMIC DNA]</scope>
    <source>
        <strain evidence="2 3">Q10-2</strain>
    </source>
</reference>
<evidence type="ECO:0000256" key="1">
    <source>
        <dbReference type="SAM" id="MobiDB-lite"/>
    </source>
</evidence>
<dbReference type="RefSeq" id="WP_194703368.1">
    <property type="nucleotide sequence ID" value="NZ_JADKNH010000013.1"/>
</dbReference>